<accession>A0A9P9FA30</accession>
<keyword evidence="3" id="KW-1185">Reference proteome</keyword>
<organism evidence="2 3">
    <name type="scientific">Dactylonectria macrodidyma</name>
    <dbReference type="NCBI Taxonomy" id="307937"/>
    <lineage>
        <taxon>Eukaryota</taxon>
        <taxon>Fungi</taxon>
        <taxon>Dikarya</taxon>
        <taxon>Ascomycota</taxon>
        <taxon>Pezizomycotina</taxon>
        <taxon>Sordariomycetes</taxon>
        <taxon>Hypocreomycetidae</taxon>
        <taxon>Hypocreales</taxon>
        <taxon>Nectriaceae</taxon>
        <taxon>Dactylonectria</taxon>
    </lineage>
</organism>
<evidence type="ECO:0000313" key="2">
    <source>
        <dbReference type="EMBL" id="KAH7156651.1"/>
    </source>
</evidence>
<protein>
    <submittedName>
        <fullName evidence="2">Uncharacterized protein</fullName>
    </submittedName>
</protein>
<feature type="region of interest" description="Disordered" evidence="1">
    <location>
        <begin position="11"/>
        <end position="36"/>
    </location>
</feature>
<dbReference type="EMBL" id="JAGMUV010000005">
    <property type="protein sequence ID" value="KAH7156651.1"/>
    <property type="molecule type" value="Genomic_DNA"/>
</dbReference>
<reference evidence="2" key="1">
    <citation type="journal article" date="2021" name="Nat. Commun.">
        <title>Genetic determinants of endophytism in the Arabidopsis root mycobiome.</title>
        <authorList>
            <person name="Mesny F."/>
            <person name="Miyauchi S."/>
            <person name="Thiergart T."/>
            <person name="Pickel B."/>
            <person name="Atanasova L."/>
            <person name="Karlsson M."/>
            <person name="Huettel B."/>
            <person name="Barry K.W."/>
            <person name="Haridas S."/>
            <person name="Chen C."/>
            <person name="Bauer D."/>
            <person name="Andreopoulos W."/>
            <person name="Pangilinan J."/>
            <person name="LaButti K."/>
            <person name="Riley R."/>
            <person name="Lipzen A."/>
            <person name="Clum A."/>
            <person name="Drula E."/>
            <person name="Henrissat B."/>
            <person name="Kohler A."/>
            <person name="Grigoriev I.V."/>
            <person name="Martin F.M."/>
            <person name="Hacquard S."/>
        </authorList>
    </citation>
    <scope>NUCLEOTIDE SEQUENCE</scope>
    <source>
        <strain evidence="2">MPI-CAGE-AT-0147</strain>
    </source>
</reference>
<evidence type="ECO:0000256" key="1">
    <source>
        <dbReference type="SAM" id="MobiDB-lite"/>
    </source>
</evidence>
<gene>
    <name evidence="2" type="ORF">EDB81DRAFT_396671</name>
</gene>
<proteinExistence type="predicted"/>
<name>A0A9P9FA30_9HYPO</name>
<sequence length="201" mass="21810">MLFHPLSLLKRQSSQHHKKKHEQSNDSNDSNDNDTIESATALSNCGVDDPIVCGAPSQDEAFPTQPPSPPHVSFALLGLPCVMQVRLLASNGLSGFCIRPSASRLGPPTCQSTREPMAARGISPESRRGASIAQAGGCAGGTCFSSLYISCHCHSSRPPRRSSLPRFLRLFTVRDPRYHGCPLWFNFFTLMLARSLPASSM</sequence>
<dbReference type="Proteomes" id="UP000738349">
    <property type="component" value="Unassembled WGS sequence"/>
</dbReference>
<evidence type="ECO:0000313" key="3">
    <source>
        <dbReference type="Proteomes" id="UP000738349"/>
    </source>
</evidence>
<comment type="caution">
    <text evidence="2">The sequence shown here is derived from an EMBL/GenBank/DDBJ whole genome shotgun (WGS) entry which is preliminary data.</text>
</comment>
<dbReference type="AlphaFoldDB" id="A0A9P9FA30"/>